<dbReference type="GO" id="GO:0005813">
    <property type="term" value="C:centrosome"/>
    <property type="evidence" value="ECO:0007669"/>
    <property type="project" value="TreeGrafter"/>
</dbReference>
<dbReference type="PANTHER" id="PTHR10921:SF1">
    <property type="entry name" value="NUCLEAR DISTRIBUTION PROTEIN NUDE HOMOLOG"/>
    <property type="match status" value="1"/>
</dbReference>
<keyword evidence="2 3" id="KW-0175">Coiled coil</keyword>
<protein>
    <submittedName>
        <fullName evidence="4">Uncharacterized protein</fullName>
    </submittedName>
</protein>
<evidence type="ECO:0000256" key="1">
    <source>
        <dbReference type="ARBA" id="ARBA00007429"/>
    </source>
</evidence>
<dbReference type="Gene3D" id="6.10.250.1080">
    <property type="match status" value="1"/>
</dbReference>
<organism evidence="4 5">
    <name type="scientific">Stentor coeruleus</name>
    <dbReference type="NCBI Taxonomy" id="5963"/>
    <lineage>
        <taxon>Eukaryota</taxon>
        <taxon>Sar</taxon>
        <taxon>Alveolata</taxon>
        <taxon>Ciliophora</taxon>
        <taxon>Postciliodesmatophora</taxon>
        <taxon>Heterotrichea</taxon>
        <taxon>Heterotrichida</taxon>
        <taxon>Stentoridae</taxon>
        <taxon>Stentor</taxon>
    </lineage>
</organism>
<dbReference type="SUPFAM" id="SSF57997">
    <property type="entry name" value="Tropomyosin"/>
    <property type="match status" value="1"/>
</dbReference>
<dbReference type="AlphaFoldDB" id="A0A1R2BKR6"/>
<name>A0A1R2BKR6_9CILI</name>
<dbReference type="GO" id="GO:0007020">
    <property type="term" value="P:microtubule nucleation"/>
    <property type="evidence" value="ECO:0007669"/>
    <property type="project" value="TreeGrafter"/>
</dbReference>
<evidence type="ECO:0000313" key="4">
    <source>
        <dbReference type="EMBL" id="OMJ77362.1"/>
    </source>
</evidence>
<reference evidence="4 5" key="1">
    <citation type="submission" date="2016-11" db="EMBL/GenBank/DDBJ databases">
        <title>The macronuclear genome of Stentor coeruleus: a giant cell with tiny introns.</title>
        <authorList>
            <person name="Slabodnick M."/>
            <person name="Ruby J.G."/>
            <person name="Reiff S.B."/>
            <person name="Swart E.C."/>
            <person name="Gosai S."/>
            <person name="Prabakaran S."/>
            <person name="Witkowska E."/>
            <person name="Larue G.E."/>
            <person name="Fisher S."/>
            <person name="Freeman R.M."/>
            <person name="Gunawardena J."/>
            <person name="Chu W."/>
            <person name="Stover N.A."/>
            <person name="Gregory B.D."/>
            <person name="Nowacki M."/>
            <person name="Derisi J."/>
            <person name="Roy S.W."/>
            <person name="Marshall W.F."/>
            <person name="Sood P."/>
        </authorList>
    </citation>
    <scope>NUCLEOTIDE SEQUENCE [LARGE SCALE GENOMIC DNA]</scope>
    <source>
        <strain evidence="4">WM001</strain>
    </source>
</reference>
<feature type="coiled-coil region" evidence="3">
    <location>
        <begin position="9"/>
        <end position="149"/>
    </location>
</feature>
<keyword evidence="5" id="KW-1185">Reference proteome</keyword>
<dbReference type="GO" id="GO:0007100">
    <property type="term" value="P:mitotic centrosome separation"/>
    <property type="evidence" value="ECO:0007669"/>
    <property type="project" value="TreeGrafter"/>
</dbReference>
<evidence type="ECO:0000313" key="5">
    <source>
        <dbReference type="Proteomes" id="UP000187209"/>
    </source>
</evidence>
<dbReference type="GO" id="GO:0047496">
    <property type="term" value="P:vesicle transport along microtubule"/>
    <property type="evidence" value="ECO:0007669"/>
    <property type="project" value="TreeGrafter"/>
</dbReference>
<dbReference type="Proteomes" id="UP000187209">
    <property type="component" value="Unassembled WGS sequence"/>
</dbReference>
<proteinExistence type="inferred from homology"/>
<evidence type="ECO:0000256" key="3">
    <source>
        <dbReference type="SAM" id="Coils"/>
    </source>
</evidence>
<comment type="caution">
    <text evidence="4">The sequence shown here is derived from an EMBL/GenBank/DDBJ whole genome shotgun (WGS) entry which is preliminary data.</text>
</comment>
<dbReference type="EMBL" id="MPUH01000579">
    <property type="protein sequence ID" value="OMJ77362.1"/>
    <property type="molecule type" value="Genomic_DNA"/>
</dbReference>
<gene>
    <name evidence="4" type="ORF">SteCoe_23060</name>
</gene>
<dbReference type="GO" id="GO:0007059">
    <property type="term" value="P:chromosome segregation"/>
    <property type="evidence" value="ECO:0007669"/>
    <property type="project" value="TreeGrafter"/>
</dbReference>
<evidence type="ECO:0000256" key="2">
    <source>
        <dbReference type="ARBA" id="ARBA00023054"/>
    </source>
</evidence>
<accession>A0A1R2BKR6</accession>
<dbReference type="InterPro" id="IPR033494">
    <property type="entry name" value="NUDE"/>
</dbReference>
<sequence length="288" mass="33607">MNLSCQSDFESLRQEYLSFQTEAKEYEEALENEISEKTDQIISLQNNFSALQAEFFAYKIKYQFSENGQIDLHKRISDLTEKMKTHENSYKILESENDHLEKQIRNLQFQVDDLESKLYETQEQNILLKEDLEFVYNDKNLELQRLRSKTPDTPASKSINLNCCCKENTSKLIYLIKKLKKENSLIKKQQAILELENLKICNKIKIKEKFLDLEIGKIQKYKNKVGGLVKEGSKKEVQVKSLTGKSANLPVTRIPSCRKDGKKIVHRKNLSLTVCEIENQNPISYKIL</sequence>
<dbReference type="GO" id="GO:0000776">
    <property type="term" value="C:kinetochore"/>
    <property type="evidence" value="ECO:0007669"/>
    <property type="project" value="TreeGrafter"/>
</dbReference>
<dbReference type="GO" id="GO:0000132">
    <property type="term" value="P:establishment of mitotic spindle orientation"/>
    <property type="evidence" value="ECO:0007669"/>
    <property type="project" value="TreeGrafter"/>
</dbReference>
<dbReference type="GO" id="GO:0008017">
    <property type="term" value="F:microtubule binding"/>
    <property type="evidence" value="ECO:0007669"/>
    <property type="project" value="InterPro"/>
</dbReference>
<comment type="similarity">
    <text evidence="1">Belongs to the nudE family.</text>
</comment>
<dbReference type="GO" id="GO:0051642">
    <property type="term" value="P:centrosome localization"/>
    <property type="evidence" value="ECO:0007669"/>
    <property type="project" value="TreeGrafter"/>
</dbReference>
<dbReference type="GO" id="GO:0005871">
    <property type="term" value="C:kinesin complex"/>
    <property type="evidence" value="ECO:0007669"/>
    <property type="project" value="TreeGrafter"/>
</dbReference>
<dbReference type="PANTHER" id="PTHR10921">
    <property type="entry name" value="NUCLEAR DISTRIBUTION PROTEIN NUDE HOMOLOG 1"/>
    <property type="match status" value="1"/>
</dbReference>